<dbReference type="Proteomes" id="UP001299546">
    <property type="component" value="Unassembled WGS sequence"/>
</dbReference>
<dbReference type="PROSITE" id="PS50110">
    <property type="entry name" value="RESPONSE_REGULATORY"/>
    <property type="match status" value="1"/>
</dbReference>
<dbReference type="Gene3D" id="1.10.287.130">
    <property type="match status" value="1"/>
</dbReference>
<dbReference type="Pfam" id="PF00512">
    <property type="entry name" value="HisKA"/>
    <property type="match status" value="1"/>
</dbReference>
<dbReference type="InterPro" id="IPR001789">
    <property type="entry name" value="Sig_transdc_resp-reg_receiver"/>
</dbReference>
<dbReference type="InterPro" id="IPR036097">
    <property type="entry name" value="HisK_dim/P_sf"/>
</dbReference>
<dbReference type="CDD" id="cd17546">
    <property type="entry name" value="REC_hyHK_CKI1_RcsC-like"/>
    <property type="match status" value="1"/>
</dbReference>
<dbReference type="Pfam" id="PF08447">
    <property type="entry name" value="PAS_3"/>
    <property type="match status" value="2"/>
</dbReference>
<dbReference type="SUPFAM" id="SSF55785">
    <property type="entry name" value="PYP-like sensor domain (PAS domain)"/>
    <property type="match status" value="3"/>
</dbReference>
<reference evidence="14 15" key="1">
    <citation type="submission" date="2021-10" db="EMBL/GenBank/DDBJ databases">
        <title>Collection of gut derived symbiotic bacterial strains cultured from healthy donors.</title>
        <authorList>
            <person name="Lin H."/>
            <person name="Littmann E."/>
            <person name="Kohout C."/>
            <person name="Pamer E.G."/>
        </authorList>
    </citation>
    <scope>NUCLEOTIDE SEQUENCE [LARGE SCALE GENOMIC DNA]</scope>
    <source>
        <strain evidence="14 15">DFI.1.165</strain>
    </source>
</reference>
<dbReference type="RefSeq" id="WP_066736133.1">
    <property type="nucleotide sequence ID" value="NZ_JAJCIQ010000002.1"/>
</dbReference>
<dbReference type="InterPro" id="IPR003661">
    <property type="entry name" value="HisK_dim/P_dom"/>
</dbReference>
<keyword evidence="4 9" id="KW-0597">Phosphoprotein</keyword>
<dbReference type="CDD" id="cd00130">
    <property type="entry name" value="PAS"/>
    <property type="match status" value="2"/>
</dbReference>
<dbReference type="InterPro" id="IPR035965">
    <property type="entry name" value="PAS-like_dom_sf"/>
</dbReference>
<dbReference type="PRINTS" id="PR00344">
    <property type="entry name" value="BCTRLSENSOR"/>
</dbReference>
<dbReference type="Gene3D" id="3.40.50.2300">
    <property type="match status" value="1"/>
</dbReference>
<name>A0ABS8DEN5_9FIRM</name>
<gene>
    <name evidence="14" type="ORF">LIZ65_06210</name>
</gene>
<evidence type="ECO:0000256" key="3">
    <source>
        <dbReference type="ARBA" id="ARBA00018672"/>
    </source>
</evidence>
<dbReference type="InterPro" id="IPR036890">
    <property type="entry name" value="HATPase_C_sf"/>
</dbReference>
<evidence type="ECO:0000256" key="4">
    <source>
        <dbReference type="ARBA" id="ARBA00022553"/>
    </source>
</evidence>
<dbReference type="CDD" id="cd00082">
    <property type="entry name" value="HisKA"/>
    <property type="match status" value="1"/>
</dbReference>
<feature type="modified residue" description="4-aspartylphosphate" evidence="9">
    <location>
        <position position="1037"/>
    </location>
</feature>
<keyword evidence="6" id="KW-0418">Kinase</keyword>
<dbReference type="Gene3D" id="3.10.450.50">
    <property type="match status" value="1"/>
</dbReference>
<keyword evidence="5" id="KW-0808">Transferase</keyword>
<feature type="coiled-coil region" evidence="10">
    <location>
        <begin position="284"/>
        <end position="311"/>
    </location>
</feature>
<sequence>MVKGSESTAIQQSEEVKILASRLMHLHYCDRDFNSVAELFAPQFTWIGAGEEQYIAGRDNAVEAFSGFEGAIPECVIWDEEYEAIELERGIYVVSGRMWIATAPGVEMYLKVHQRVTFVFKEFEEGLLCSHIHCSNPYQEMIGGEAFPDKIGKQSYDYVQERLKVLEAETIQQNRQLEVIMSSIAGGLKISNDDDTYSFAFVSKEAAALFGYTVEEFMEVTGGTAVGAVYPPDLEHALADCEEAFRDGGLSYATRYRIRCKDGSLKWIIDSGKKAQDSEGNWMVNSLYLDVTQAENDAQRLREQTQLLNSIYNSIPCGIIRFVHGHNGEYRLISINRAALSLLGYSSREEGMKDWNGGVMGNVLEEDQDMLRQTYNMLHEEGDRQDREYRARWRDGSLHWLECTNMIVDFTESGEAVIQRTIIDITERKTLQQQLDREQEMYRVAMESSSDVMFEYLMDEDRFIAYEPQPGQGVIQREIPGYTHVLAQGVIIHPEDVQIVVDNICNGRAEMFEVRLQRPESDVGDYRWHRVSGRLIADGHRPGRVVGTIRNIHSMKETLSENSERLHMSQSALQAISGVFVSIFYVDLNKDQYYAVRLPQAGDSMEFPRVGKYSADLCSRLLYYTEEDKREKMAELCGRERLLGQFSDISGDMQMEFRQDAKDGLSTSWLRLEIQPINIENSDIRTAIITLRNVSEEKKLELEYREEERAAKRALEEAYEGARHANLAKSEFLSRMSHDIRTPMNAIMGMATIAENYLDNREKLMDCLGKIHVSGQHLLGLINEVLDMSKIESGNVSLAENRFYFSDMVHTVEQIMRPDMEAKEQQLTVKIDIKNDLVYGDTMRVQQILLNLLSNAMKYTQDGGYITLSAAEKTSARNGVGCFEIVVEDNGIGMPPEFLDNLFVPFERAEDSRVAQVQGTGLGMAITSNLVQMMNGTIEVESKIDCGSKFRVTIFLKLVGEEKPAQEETEWNSSTKKTEFKPDTCILLVEDNDINREIAQELLGIAGLQTVCASDGKEAVERFRDNPPGTYSLILMDIQMPVMNGYEASMAIRKMGQDGKRPDASDIPIIALTANAFADDAYRSRQAGMNEHVAKPLDIKRLLEVLRHWID</sequence>
<keyword evidence="15" id="KW-1185">Reference proteome</keyword>
<evidence type="ECO:0000256" key="7">
    <source>
        <dbReference type="ARBA" id="ARBA00023012"/>
    </source>
</evidence>
<dbReference type="Pfam" id="PF02518">
    <property type="entry name" value="HATPase_c"/>
    <property type="match status" value="1"/>
</dbReference>
<keyword evidence="7" id="KW-0902">Two-component regulatory system</keyword>
<dbReference type="InterPro" id="IPR001610">
    <property type="entry name" value="PAC"/>
</dbReference>
<dbReference type="SMART" id="SM00388">
    <property type="entry name" value="HisKA"/>
    <property type="match status" value="1"/>
</dbReference>
<protein>
    <recommendedName>
        <fullName evidence="3">Stage 0 sporulation protein A homolog</fullName>
        <ecNumber evidence="2">2.7.13.3</ecNumber>
    </recommendedName>
</protein>
<dbReference type="Gene3D" id="3.30.450.20">
    <property type="entry name" value="PAS domain"/>
    <property type="match status" value="3"/>
</dbReference>
<evidence type="ECO:0000256" key="2">
    <source>
        <dbReference type="ARBA" id="ARBA00012438"/>
    </source>
</evidence>
<evidence type="ECO:0000259" key="12">
    <source>
        <dbReference type="PROSITE" id="PS50110"/>
    </source>
</evidence>
<evidence type="ECO:0000256" key="1">
    <source>
        <dbReference type="ARBA" id="ARBA00000085"/>
    </source>
</evidence>
<dbReference type="SUPFAM" id="SSF47384">
    <property type="entry name" value="Homodimeric domain of signal transducing histidine kinase"/>
    <property type="match status" value="1"/>
</dbReference>
<evidence type="ECO:0000256" key="6">
    <source>
        <dbReference type="ARBA" id="ARBA00022777"/>
    </source>
</evidence>
<dbReference type="InterPro" id="IPR004358">
    <property type="entry name" value="Sig_transdc_His_kin-like_C"/>
</dbReference>
<feature type="coiled-coil region" evidence="10">
    <location>
        <begin position="697"/>
        <end position="725"/>
    </location>
</feature>
<dbReference type="NCBIfam" id="TIGR00229">
    <property type="entry name" value="sensory_box"/>
    <property type="match status" value="1"/>
</dbReference>
<comment type="function">
    <text evidence="8">May play the central regulatory role in sporulation. It may be an element of the effector pathway responsible for the activation of sporulation genes in response to nutritional stress. Spo0A may act in concert with spo0H (a sigma factor) to control the expression of some genes that are critical to the sporulation process.</text>
</comment>
<dbReference type="InterPro" id="IPR011006">
    <property type="entry name" value="CheY-like_superfamily"/>
</dbReference>
<comment type="catalytic activity">
    <reaction evidence="1">
        <text>ATP + protein L-histidine = ADP + protein N-phospho-L-histidine.</text>
        <dbReference type="EC" id="2.7.13.3"/>
    </reaction>
</comment>
<evidence type="ECO:0000259" key="13">
    <source>
        <dbReference type="PROSITE" id="PS50113"/>
    </source>
</evidence>
<evidence type="ECO:0000259" key="11">
    <source>
        <dbReference type="PROSITE" id="PS50109"/>
    </source>
</evidence>
<accession>A0ABS8DEN5</accession>
<dbReference type="Pfam" id="PF00072">
    <property type="entry name" value="Response_reg"/>
    <property type="match status" value="1"/>
</dbReference>
<dbReference type="EMBL" id="JAJCIS010000002">
    <property type="protein sequence ID" value="MCB7386877.1"/>
    <property type="molecule type" value="Genomic_DNA"/>
</dbReference>
<evidence type="ECO:0000256" key="10">
    <source>
        <dbReference type="SAM" id="Coils"/>
    </source>
</evidence>
<comment type="caution">
    <text evidence="14">The sequence shown here is derived from an EMBL/GenBank/DDBJ whole genome shotgun (WGS) entry which is preliminary data.</text>
</comment>
<dbReference type="PROSITE" id="PS50109">
    <property type="entry name" value="HIS_KIN"/>
    <property type="match status" value="1"/>
</dbReference>
<dbReference type="InterPro" id="IPR003594">
    <property type="entry name" value="HATPase_dom"/>
</dbReference>
<dbReference type="InterPro" id="IPR013655">
    <property type="entry name" value="PAS_fold_3"/>
</dbReference>
<organism evidence="14 15">
    <name type="scientific">Bariatricus massiliensis</name>
    <dbReference type="NCBI Taxonomy" id="1745713"/>
    <lineage>
        <taxon>Bacteria</taxon>
        <taxon>Bacillati</taxon>
        <taxon>Bacillota</taxon>
        <taxon>Clostridia</taxon>
        <taxon>Lachnospirales</taxon>
        <taxon>Lachnospiraceae</taxon>
        <taxon>Bariatricus</taxon>
    </lineage>
</organism>
<evidence type="ECO:0000256" key="5">
    <source>
        <dbReference type="ARBA" id="ARBA00022679"/>
    </source>
</evidence>
<evidence type="ECO:0000256" key="9">
    <source>
        <dbReference type="PROSITE-ProRule" id="PRU00169"/>
    </source>
</evidence>
<evidence type="ECO:0000313" key="15">
    <source>
        <dbReference type="Proteomes" id="UP001299546"/>
    </source>
</evidence>
<dbReference type="SMART" id="SM00448">
    <property type="entry name" value="REC"/>
    <property type="match status" value="1"/>
</dbReference>
<dbReference type="SUPFAM" id="SSF54427">
    <property type="entry name" value="NTF2-like"/>
    <property type="match status" value="1"/>
</dbReference>
<dbReference type="InterPro" id="IPR000700">
    <property type="entry name" value="PAS-assoc_C"/>
</dbReference>
<dbReference type="Gene3D" id="3.30.565.10">
    <property type="entry name" value="Histidine kinase-like ATPase, C-terminal domain"/>
    <property type="match status" value="1"/>
</dbReference>
<keyword evidence="10" id="KW-0175">Coiled coil</keyword>
<dbReference type="InterPro" id="IPR005467">
    <property type="entry name" value="His_kinase_dom"/>
</dbReference>
<feature type="domain" description="Histidine kinase" evidence="11">
    <location>
        <begin position="735"/>
        <end position="958"/>
    </location>
</feature>
<dbReference type="EC" id="2.7.13.3" evidence="2"/>
<dbReference type="PANTHER" id="PTHR43047">
    <property type="entry name" value="TWO-COMPONENT HISTIDINE PROTEIN KINASE"/>
    <property type="match status" value="1"/>
</dbReference>
<dbReference type="SMART" id="SM00086">
    <property type="entry name" value="PAC"/>
    <property type="match status" value="4"/>
</dbReference>
<proteinExistence type="predicted"/>
<dbReference type="InterPro" id="IPR032710">
    <property type="entry name" value="NTF2-like_dom_sf"/>
</dbReference>
<dbReference type="PROSITE" id="PS50113">
    <property type="entry name" value="PAC"/>
    <property type="match status" value="1"/>
</dbReference>
<feature type="domain" description="PAC" evidence="13">
    <location>
        <begin position="385"/>
        <end position="437"/>
    </location>
</feature>
<evidence type="ECO:0000313" key="14">
    <source>
        <dbReference type="EMBL" id="MCB7386877.1"/>
    </source>
</evidence>
<dbReference type="SUPFAM" id="SSF52172">
    <property type="entry name" value="CheY-like"/>
    <property type="match status" value="1"/>
</dbReference>
<dbReference type="SMART" id="SM00387">
    <property type="entry name" value="HATPase_c"/>
    <property type="match status" value="1"/>
</dbReference>
<dbReference type="SUPFAM" id="SSF55874">
    <property type="entry name" value="ATPase domain of HSP90 chaperone/DNA topoisomerase II/histidine kinase"/>
    <property type="match status" value="1"/>
</dbReference>
<dbReference type="PANTHER" id="PTHR43047:SF64">
    <property type="entry name" value="HISTIDINE KINASE CONTAINING CHEY-HOMOLOGOUS RECEIVER DOMAIN AND PAS DOMAIN-RELATED"/>
    <property type="match status" value="1"/>
</dbReference>
<feature type="domain" description="Response regulatory" evidence="12">
    <location>
        <begin position="985"/>
        <end position="1110"/>
    </location>
</feature>
<evidence type="ECO:0000256" key="8">
    <source>
        <dbReference type="ARBA" id="ARBA00024867"/>
    </source>
</evidence>
<dbReference type="InterPro" id="IPR000014">
    <property type="entry name" value="PAS"/>
</dbReference>